<feature type="chain" id="PRO_5047405166" description="DUF218 domain-containing protein" evidence="1">
    <location>
        <begin position="29"/>
        <end position="259"/>
    </location>
</feature>
<dbReference type="EMBL" id="JBEFKJ010000007">
    <property type="protein sequence ID" value="KAL2045142.1"/>
    <property type="molecule type" value="Genomic_DNA"/>
</dbReference>
<feature type="signal peptide" evidence="1">
    <location>
        <begin position="1"/>
        <end position="28"/>
    </location>
</feature>
<organism evidence="3 4">
    <name type="scientific">Stereocaulon virgatum</name>
    <dbReference type="NCBI Taxonomy" id="373712"/>
    <lineage>
        <taxon>Eukaryota</taxon>
        <taxon>Fungi</taxon>
        <taxon>Dikarya</taxon>
        <taxon>Ascomycota</taxon>
        <taxon>Pezizomycotina</taxon>
        <taxon>Lecanoromycetes</taxon>
        <taxon>OSLEUM clade</taxon>
        <taxon>Lecanoromycetidae</taxon>
        <taxon>Lecanorales</taxon>
        <taxon>Lecanorineae</taxon>
        <taxon>Stereocaulaceae</taxon>
        <taxon>Stereocaulon</taxon>
    </lineage>
</organism>
<dbReference type="InterPro" id="IPR055323">
    <property type="entry name" value="C57A10.07/YOR238W"/>
</dbReference>
<evidence type="ECO:0000313" key="4">
    <source>
        <dbReference type="Proteomes" id="UP001590950"/>
    </source>
</evidence>
<evidence type="ECO:0000259" key="2">
    <source>
        <dbReference type="Pfam" id="PF02698"/>
    </source>
</evidence>
<reference evidence="3 4" key="1">
    <citation type="submission" date="2024-09" db="EMBL/GenBank/DDBJ databases">
        <title>Rethinking Asexuality: The Enigmatic Case of Functional Sexual Genes in Lepraria (Stereocaulaceae).</title>
        <authorList>
            <person name="Doellman M."/>
            <person name="Sun Y."/>
            <person name="Barcenas-Pena A."/>
            <person name="Lumbsch H.T."/>
            <person name="Grewe F."/>
        </authorList>
    </citation>
    <scope>NUCLEOTIDE SEQUENCE [LARGE SCALE GENOMIC DNA]</scope>
    <source>
        <strain evidence="3 4">Mercado 3170</strain>
    </source>
</reference>
<name>A0ABR4AHA3_9LECA</name>
<feature type="domain" description="DUF218" evidence="2">
    <location>
        <begin position="22"/>
        <end position="152"/>
    </location>
</feature>
<dbReference type="Proteomes" id="UP001590950">
    <property type="component" value="Unassembled WGS sequence"/>
</dbReference>
<dbReference type="InterPro" id="IPR003848">
    <property type="entry name" value="DUF218"/>
</dbReference>
<proteinExistence type="predicted"/>
<dbReference type="Pfam" id="PF02698">
    <property type="entry name" value="DUF218"/>
    <property type="match status" value="1"/>
</dbReference>
<accession>A0ABR4AHA3</accession>
<comment type="caution">
    <text evidence="3">The sequence shown here is derived from an EMBL/GenBank/DDBJ whole genome shotgun (WGS) entry which is preliminary data.</text>
</comment>
<gene>
    <name evidence="3" type="ORF">N7G274_002223</name>
</gene>
<evidence type="ECO:0000256" key="1">
    <source>
        <dbReference type="SAM" id="SignalP"/>
    </source>
</evidence>
<dbReference type="PANTHER" id="PTHR28110:SF1">
    <property type="entry name" value="TRANSMEMBRANE PROTEIN"/>
    <property type="match status" value="1"/>
</dbReference>
<keyword evidence="1" id="KW-0732">Signal</keyword>
<evidence type="ECO:0000313" key="3">
    <source>
        <dbReference type="EMBL" id="KAL2045142.1"/>
    </source>
</evidence>
<dbReference type="PANTHER" id="PTHR28110">
    <property type="entry name" value="TRANSMEMBRANE PROTEIN"/>
    <property type="match status" value="1"/>
</dbReference>
<sequence>MVARKIMAVNHLILVCCHTIWLGGGTKGENEDEWAIETFQKGETPTFMDHIKAGIQVLNEQPDSILVFSGGATKRDRTPLSEGESYLNLARTLAPPTLHPSLAAETHATDSYQNILFSIIHYHHLTTRYPTHITLITHAFKILRFLDLHVRAIRWPSDRITFLGIDPPEQVTPRTVLEEGKGEGGYGVWKGDLYGVGDILGGKRRARGWVEESLRVVGEGVEEGVWRLLGWRGGESGVEVYLGRLPWDEGGDEGRGSGS</sequence>
<keyword evidence="4" id="KW-1185">Reference proteome</keyword>
<protein>
    <recommendedName>
        <fullName evidence="2">DUF218 domain-containing protein</fullName>
    </recommendedName>
</protein>